<name>A0A7H0F2H8_9CYAN</name>
<dbReference type="Pfam" id="PF00561">
    <property type="entry name" value="Abhydrolase_1"/>
    <property type="match status" value="1"/>
</dbReference>
<dbReference type="SUPFAM" id="SSF53474">
    <property type="entry name" value="alpha/beta-Hydrolases"/>
    <property type="match status" value="1"/>
</dbReference>
<reference evidence="5 6" key="1">
    <citation type="submission" date="2020-08" db="EMBL/GenBank/DDBJ databases">
        <title>Complete genome sequence of Raphidiopsis curvispora isolated from drinking water reservoir in South Korea.</title>
        <authorList>
            <person name="Jeong J."/>
        </authorList>
    </citation>
    <scope>NUCLEOTIDE SEQUENCE [LARGE SCALE GENOMIC DNA]</scope>
    <source>
        <strain evidence="5 6">GIHE-G1</strain>
    </source>
</reference>
<dbReference type="PRINTS" id="PR00111">
    <property type="entry name" value="ABHYDROLASE"/>
</dbReference>
<dbReference type="InterPro" id="IPR022485">
    <property type="entry name" value="SHCHC_synthase_MenH"/>
</dbReference>
<dbReference type="KEGG" id="ccur:IAR63_04030"/>
<keyword evidence="1" id="KW-0474">Menaquinone biosynthesis</keyword>
<dbReference type="GO" id="GO:0042372">
    <property type="term" value="P:phylloquinone biosynthetic process"/>
    <property type="evidence" value="ECO:0007669"/>
    <property type="project" value="UniProtKB-UniRule"/>
</dbReference>
<evidence type="ECO:0000256" key="3">
    <source>
        <dbReference type="HAMAP-Rule" id="MF_01660"/>
    </source>
</evidence>
<feature type="domain" description="AB hydrolase-1" evidence="4">
    <location>
        <begin position="26"/>
        <end position="263"/>
    </location>
</feature>
<comment type="function">
    <text evidence="3">Catalyzes a proton abstraction reaction that results in 2,5-elimination of pyruvate from 2-succinyl-5-enolpyruvyl-6-hydroxy-3-cyclohexene-1-carboxylate (SEPHCHC) and the formation of 2-succinyl-6-hydroxy-2,4-cyclohexadiene-1-carboxylate (SHCHC).</text>
</comment>
<comment type="catalytic activity">
    <reaction evidence="3">
        <text>5-enolpyruvoyl-6-hydroxy-2-succinyl-cyclohex-3-ene-1-carboxylate = (1R,6R)-6-hydroxy-2-succinyl-cyclohexa-2,4-diene-1-carboxylate + pyruvate</text>
        <dbReference type="Rhea" id="RHEA:25597"/>
        <dbReference type="ChEBI" id="CHEBI:15361"/>
        <dbReference type="ChEBI" id="CHEBI:58689"/>
        <dbReference type="ChEBI" id="CHEBI:58818"/>
        <dbReference type="EC" id="4.2.99.20"/>
    </reaction>
</comment>
<dbReference type="Gene3D" id="3.40.50.1820">
    <property type="entry name" value="alpha/beta hydrolase"/>
    <property type="match status" value="1"/>
</dbReference>
<dbReference type="GO" id="GO:0070205">
    <property type="term" value="F:2-succinyl-6-hydroxy-2,4-cyclohexadiene-1-carboxylate synthase activity"/>
    <property type="evidence" value="ECO:0007669"/>
    <property type="project" value="UniProtKB-UniRule"/>
</dbReference>
<dbReference type="PANTHER" id="PTHR42916:SF1">
    <property type="entry name" value="PROTEIN PHYLLO, CHLOROPLASTIC"/>
    <property type="match status" value="1"/>
</dbReference>
<comment type="similarity">
    <text evidence="3">Belongs to the AB hydrolase superfamily. MenH family.</text>
</comment>
<protein>
    <recommendedName>
        <fullName evidence="3">Putative 2-succinyl-6-hydroxy-2,4-cyclohexadiene-1-carboxylate synthase</fullName>
        <shortName evidence="3">SHCHC synthase</shortName>
        <ecNumber evidence="3">4.2.99.20</ecNumber>
    </recommendedName>
</protein>
<keyword evidence="6" id="KW-1185">Reference proteome</keyword>
<dbReference type="UniPathway" id="UPA00995"/>
<gene>
    <name evidence="3 5" type="primary">menH</name>
    <name evidence="5" type="ORF">IAR63_04030</name>
</gene>
<dbReference type="NCBIfam" id="TIGR03695">
    <property type="entry name" value="menH_SHCHC"/>
    <property type="match status" value="1"/>
</dbReference>
<dbReference type="InterPro" id="IPR029058">
    <property type="entry name" value="AB_hydrolase_fold"/>
</dbReference>
<evidence type="ECO:0000256" key="2">
    <source>
        <dbReference type="ARBA" id="ARBA00023239"/>
    </source>
</evidence>
<evidence type="ECO:0000259" key="4">
    <source>
        <dbReference type="Pfam" id="PF00561"/>
    </source>
</evidence>
<dbReference type="EC" id="4.2.99.20" evidence="3"/>
<proteinExistence type="inferred from homology"/>
<dbReference type="AlphaFoldDB" id="A0A7H0F2H8"/>
<accession>A0A7H0F2H8</accession>
<sequence>MNKKYSFFDSRILLHYCLDLNSDRQVIMFLHGFMGNIYEFDNVIKLLNNNFSYLTVDLPGHGKTEVLGGNDYYRMENTAQAIINLLDELKIEKCFLVGYSMGGRIALYLTINFPERFIKVVLESSSPGLSKDSQRMMRIKSDAGIIQKLTRIRTRNEFGVFLNNWYSQPIFGQIKNHPAYPKMIETRLANSPLKIAKSLQFMGTGYQPSLWHKLEYNQIPLLLLVGEYDQKFIDINTVIYNLIPGSKLVIINRSAHNTHLENPLIFVENIMEFFRVF</sequence>
<dbReference type="GO" id="GO:0009234">
    <property type="term" value="P:menaquinone biosynthetic process"/>
    <property type="evidence" value="ECO:0007669"/>
    <property type="project" value="UniProtKB-UniRule"/>
</dbReference>
<dbReference type="HAMAP" id="MF_01660">
    <property type="entry name" value="MenH"/>
    <property type="match status" value="1"/>
</dbReference>
<evidence type="ECO:0000256" key="1">
    <source>
        <dbReference type="ARBA" id="ARBA00022428"/>
    </source>
</evidence>
<comment type="subunit">
    <text evidence="3">Monomer.</text>
</comment>
<dbReference type="InterPro" id="IPR000073">
    <property type="entry name" value="AB_hydrolase_1"/>
</dbReference>
<dbReference type="EMBL" id="CP060822">
    <property type="protein sequence ID" value="QNP30244.1"/>
    <property type="molecule type" value="Genomic_DNA"/>
</dbReference>
<dbReference type="UniPathway" id="UPA01057">
    <property type="reaction ID" value="UER00900"/>
</dbReference>
<comment type="pathway">
    <text evidence="3">Cofactor biosynthesis; phylloquinone biosynthesis.</text>
</comment>
<dbReference type="RefSeq" id="WP_187706675.1">
    <property type="nucleotide sequence ID" value="NZ_CP060822.1"/>
</dbReference>
<evidence type="ECO:0000313" key="5">
    <source>
        <dbReference type="EMBL" id="QNP30244.1"/>
    </source>
</evidence>
<organism evidence="5 6">
    <name type="scientific">Cylindrospermopsis curvispora GIHE-G1</name>
    <dbReference type="NCBI Taxonomy" id="2666332"/>
    <lineage>
        <taxon>Bacteria</taxon>
        <taxon>Bacillati</taxon>
        <taxon>Cyanobacteriota</taxon>
        <taxon>Cyanophyceae</taxon>
        <taxon>Nostocales</taxon>
        <taxon>Aphanizomenonaceae</taxon>
        <taxon>Cylindrospermopsis</taxon>
    </lineage>
</organism>
<keyword evidence="2 3" id="KW-0456">Lyase</keyword>
<dbReference type="PANTHER" id="PTHR42916">
    <property type="entry name" value="2-SUCCINYL-5-ENOLPYRUVYL-6-HYDROXY-3-CYCLOHEXENE-1-CARBOXYLATE SYNTHASE"/>
    <property type="match status" value="1"/>
</dbReference>
<dbReference type="Proteomes" id="UP000516013">
    <property type="component" value="Chromosome"/>
</dbReference>
<comment type="pathway">
    <text evidence="3">Quinol/quinone metabolism; 1,4-dihydroxy-2-naphthoate biosynthesis; 1,4-dihydroxy-2-naphthoate from chorismate: step 3/7.</text>
</comment>
<evidence type="ECO:0000313" key="6">
    <source>
        <dbReference type="Proteomes" id="UP000516013"/>
    </source>
</evidence>